<proteinExistence type="predicted"/>
<accession>A0A139AA80</accession>
<keyword evidence="3" id="KW-1185">Reference proteome</keyword>
<feature type="transmembrane region" description="Helical" evidence="1">
    <location>
        <begin position="43"/>
        <end position="68"/>
    </location>
</feature>
<keyword evidence="1" id="KW-0472">Membrane</keyword>
<dbReference type="Proteomes" id="UP000070544">
    <property type="component" value="Unassembled WGS sequence"/>
</dbReference>
<evidence type="ECO:0000313" key="2">
    <source>
        <dbReference type="EMBL" id="KXS13637.1"/>
    </source>
</evidence>
<protein>
    <submittedName>
        <fullName evidence="2">Uncharacterized protein</fullName>
    </submittedName>
</protein>
<keyword evidence="1" id="KW-0812">Transmembrane</keyword>
<keyword evidence="1" id="KW-1133">Transmembrane helix</keyword>
<dbReference type="AlphaFoldDB" id="A0A139AA80"/>
<evidence type="ECO:0000313" key="3">
    <source>
        <dbReference type="Proteomes" id="UP000070544"/>
    </source>
</evidence>
<evidence type="ECO:0000256" key="1">
    <source>
        <dbReference type="SAM" id="Phobius"/>
    </source>
</evidence>
<gene>
    <name evidence="2" type="ORF">M427DRAFT_136415</name>
</gene>
<name>A0A139AA80_GONPJ</name>
<reference evidence="2 3" key="1">
    <citation type="journal article" date="2015" name="Genome Biol. Evol.">
        <title>Phylogenomic analyses indicate that early fungi evolved digesting cell walls of algal ancestors of land plants.</title>
        <authorList>
            <person name="Chang Y."/>
            <person name="Wang S."/>
            <person name="Sekimoto S."/>
            <person name="Aerts A.L."/>
            <person name="Choi C."/>
            <person name="Clum A."/>
            <person name="LaButti K.M."/>
            <person name="Lindquist E.A."/>
            <person name="Yee Ngan C."/>
            <person name="Ohm R.A."/>
            <person name="Salamov A.A."/>
            <person name="Grigoriev I.V."/>
            <person name="Spatafora J.W."/>
            <person name="Berbee M.L."/>
        </authorList>
    </citation>
    <scope>NUCLEOTIDE SEQUENCE [LARGE SCALE GENOMIC DNA]</scope>
    <source>
        <strain evidence="2 3">JEL478</strain>
    </source>
</reference>
<dbReference type="EMBL" id="KQ965776">
    <property type="protein sequence ID" value="KXS13637.1"/>
    <property type="molecule type" value="Genomic_DNA"/>
</dbReference>
<organism evidence="2 3">
    <name type="scientific">Gonapodya prolifera (strain JEL478)</name>
    <name type="common">Monoblepharis prolifera</name>
    <dbReference type="NCBI Taxonomy" id="1344416"/>
    <lineage>
        <taxon>Eukaryota</taxon>
        <taxon>Fungi</taxon>
        <taxon>Fungi incertae sedis</taxon>
        <taxon>Chytridiomycota</taxon>
        <taxon>Chytridiomycota incertae sedis</taxon>
        <taxon>Monoblepharidomycetes</taxon>
        <taxon>Monoblepharidales</taxon>
        <taxon>Gonapodyaceae</taxon>
        <taxon>Gonapodya</taxon>
    </lineage>
</organism>
<sequence>MIPRLASASVSALALRRTAVPAPLPARTLRAQRGVADAAAGAALVVGAGEPVLGALLLVVVGLGALSLRDHRTRAQLLRERQEREREELARSANSGVPLTAAELRQLDEKVAKVESGVEVR</sequence>